<gene>
    <name evidence="2" type="ORF">GMOD_00001217</name>
</gene>
<organism evidence="2 3">
    <name type="scientific">Pyrenophora seminiperda CCB06</name>
    <dbReference type="NCBI Taxonomy" id="1302712"/>
    <lineage>
        <taxon>Eukaryota</taxon>
        <taxon>Fungi</taxon>
        <taxon>Dikarya</taxon>
        <taxon>Ascomycota</taxon>
        <taxon>Pezizomycotina</taxon>
        <taxon>Dothideomycetes</taxon>
        <taxon>Pleosporomycetidae</taxon>
        <taxon>Pleosporales</taxon>
        <taxon>Pleosporineae</taxon>
        <taxon>Pleosporaceae</taxon>
        <taxon>Pyrenophora</taxon>
    </lineage>
</organism>
<accession>A0A3M7LYH9</accession>
<dbReference type="Proteomes" id="UP000265663">
    <property type="component" value="Unassembled WGS sequence"/>
</dbReference>
<dbReference type="AlphaFoldDB" id="A0A3M7LYH9"/>
<evidence type="ECO:0000313" key="2">
    <source>
        <dbReference type="EMBL" id="RMZ67308.1"/>
    </source>
</evidence>
<feature type="region of interest" description="Disordered" evidence="1">
    <location>
        <begin position="148"/>
        <end position="172"/>
    </location>
</feature>
<sequence length="172" mass="19101">MTHSAERSKLPRPSTLRGHIRPPHHLIEYSHPETVIPILLLPTRSKCSGHPSSRARAQLPLPVTSPLLLCACQQAPLVLAHQGLLDPPAVMPSPSARPLARSFTSVKKRKPSFWPSRQSCSSRGSTWKILTSTLMTLSGNLRPLARASRSKRWSALTDEQHGQPMRNVTYEK</sequence>
<proteinExistence type="predicted"/>
<keyword evidence="3" id="KW-1185">Reference proteome</keyword>
<evidence type="ECO:0000256" key="1">
    <source>
        <dbReference type="SAM" id="MobiDB-lite"/>
    </source>
</evidence>
<dbReference type="EMBL" id="KE747810">
    <property type="protein sequence ID" value="RMZ67308.1"/>
    <property type="molecule type" value="Genomic_DNA"/>
</dbReference>
<evidence type="ECO:0000313" key="3">
    <source>
        <dbReference type="Proteomes" id="UP000265663"/>
    </source>
</evidence>
<protein>
    <submittedName>
        <fullName evidence="2">Uncharacterized protein</fullName>
    </submittedName>
</protein>
<name>A0A3M7LYH9_9PLEO</name>
<reference evidence="2 3" key="1">
    <citation type="journal article" date="2014" name="PLoS ONE">
        <title>De novo Genome Assembly of the Fungal Plant Pathogen Pyrenophora semeniperda.</title>
        <authorList>
            <person name="Soliai M.M."/>
            <person name="Meyer S.E."/>
            <person name="Udall J.A."/>
            <person name="Elzinga D.E."/>
            <person name="Hermansen R.A."/>
            <person name="Bodily P.M."/>
            <person name="Hart A.A."/>
            <person name="Coleman C.E."/>
        </authorList>
    </citation>
    <scope>NUCLEOTIDE SEQUENCE [LARGE SCALE GENOMIC DNA]</scope>
    <source>
        <strain evidence="2 3">CCB06</strain>
        <tissue evidence="2">Mycelium</tissue>
    </source>
</reference>